<dbReference type="Gene3D" id="3.40.190.10">
    <property type="entry name" value="Periplasmic binding protein-like II"/>
    <property type="match status" value="2"/>
</dbReference>
<gene>
    <name evidence="1" type="ORF">FGK64_19445</name>
</gene>
<dbReference type="NCBIfam" id="TIGR02122">
    <property type="entry name" value="TRAP_TAXI"/>
    <property type="match status" value="1"/>
</dbReference>
<dbReference type="SUPFAM" id="SSF53850">
    <property type="entry name" value="Periplasmic binding protein-like II"/>
    <property type="match status" value="1"/>
</dbReference>
<dbReference type="InterPro" id="IPR011852">
    <property type="entry name" value="TRAP_TAXI"/>
</dbReference>
<dbReference type="EMBL" id="VCPC01000005">
    <property type="protein sequence ID" value="TMV09261.1"/>
    <property type="molecule type" value="Genomic_DNA"/>
</dbReference>
<reference evidence="1 2" key="1">
    <citation type="submission" date="2019-05" db="EMBL/GenBank/DDBJ databases">
        <title>Marivita sp. nov. isolated from sea sediment.</title>
        <authorList>
            <person name="Kim W."/>
        </authorList>
    </citation>
    <scope>NUCLEOTIDE SEQUENCE [LARGE SCALE GENOMIC DNA]</scope>
    <source>
        <strain evidence="1 2">CAU 1492</strain>
    </source>
</reference>
<protein>
    <submittedName>
        <fullName evidence="1">TAXI family TRAP transporter solute-binding subunit</fullName>
    </submittedName>
</protein>
<proteinExistence type="predicted"/>
<comment type="caution">
    <text evidence="1">The sequence shown here is derived from an EMBL/GenBank/DDBJ whole genome shotgun (WGS) entry which is preliminary data.</text>
</comment>
<sequence length="406" mass="43999">MVRFNACNPSRGPTSLIRTVPVCAAIWLFLLPCAPPGWQRRVILCLTLCLHSAQMSIVENISLLDRLFNREELMLTFKNAAAAVFLAASAIAAPAVAQTQLNMATVSQTSDDYQFAIALSNILAKDGQYQLTPDGGSGTVKGLRSVAMGRMQLTPIGSPHYADAVAGQGSFKEDPERLINAYKDLRALFAIPTGMAQYVTLANSGIETLGDLEGKRVGIGRPGGNGGRVSQVLFSTYGLDADSDYSPEYIDYTAALEELGDNKLDATLVWGGVPQAGVFNLSRQAQVRFISPEPEKLADFRGAISNGDYYVFREVPAELLKKAYGDDVVADGPAYCWTFPMMIVVSKDMDEQTAYDITKAVWDNVEEMRASSDQLSLLDPNTAIDALSAELHPGSAKYFREIGLLK</sequence>
<dbReference type="Proteomes" id="UP001191082">
    <property type="component" value="Unassembled WGS sequence"/>
</dbReference>
<dbReference type="PANTHER" id="PTHR42941:SF1">
    <property type="entry name" value="SLL1037 PROTEIN"/>
    <property type="match status" value="1"/>
</dbReference>
<keyword evidence="2" id="KW-1185">Reference proteome</keyword>
<accession>A0ABY2X300</accession>
<dbReference type="PANTHER" id="PTHR42941">
    <property type="entry name" value="SLL1037 PROTEIN"/>
    <property type="match status" value="1"/>
</dbReference>
<organism evidence="1 2">
    <name type="scientific">Arenibacterium halophilum</name>
    <dbReference type="NCBI Taxonomy" id="2583821"/>
    <lineage>
        <taxon>Bacteria</taxon>
        <taxon>Pseudomonadati</taxon>
        <taxon>Pseudomonadota</taxon>
        <taxon>Alphaproteobacteria</taxon>
        <taxon>Rhodobacterales</taxon>
        <taxon>Paracoccaceae</taxon>
        <taxon>Arenibacterium</taxon>
    </lineage>
</organism>
<evidence type="ECO:0000313" key="1">
    <source>
        <dbReference type="EMBL" id="TMV09261.1"/>
    </source>
</evidence>
<evidence type="ECO:0000313" key="2">
    <source>
        <dbReference type="Proteomes" id="UP001191082"/>
    </source>
</evidence>
<dbReference type="Pfam" id="PF16868">
    <property type="entry name" value="NMT1_3"/>
    <property type="match status" value="1"/>
</dbReference>
<name>A0ABY2X300_9RHOB</name>